<keyword evidence="3" id="KW-1185">Reference proteome</keyword>
<organism evidence="2 3">
    <name type="scientific">Segniliparus rugosus (strain ATCC BAA-974 / DSM 45345 / CCUG 50838 / CIP 108380 / JCM 13579 / CDC 945)</name>
    <dbReference type="NCBI Taxonomy" id="679197"/>
    <lineage>
        <taxon>Bacteria</taxon>
        <taxon>Bacillati</taxon>
        <taxon>Actinomycetota</taxon>
        <taxon>Actinomycetes</taxon>
        <taxon>Mycobacteriales</taxon>
        <taxon>Segniliparaceae</taxon>
        <taxon>Segniliparus</taxon>
    </lineage>
</organism>
<dbReference type="HOGENOM" id="CLU_1873999_0_0_11"/>
<dbReference type="Proteomes" id="UP000004816">
    <property type="component" value="Unassembled WGS sequence"/>
</dbReference>
<dbReference type="STRING" id="679197.HMPREF9336_04231"/>
<keyword evidence="1" id="KW-1133">Transmembrane helix</keyword>
<keyword evidence="1" id="KW-0812">Transmembrane</keyword>
<name>U1M2K2_SEGRC</name>
<keyword evidence="1" id="KW-0472">Membrane</keyword>
<gene>
    <name evidence="2" type="ORF">HMPREF9336_04231</name>
</gene>
<dbReference type="EMBL" id="ACZI02000002">
    <property type="protein sequence ID" value="ERG69340.1"/>
    <property type="molecule type" value="Genomic_DNA"/>
</dbReference>
<reference evidence="2 3" key="1">
    <citation type="journal article" date="2011" name="Stand. Genomic Sci.">
        <title>High quality draft genome sequence of Segniliparus rugosus CDC 945(T)= (ATCC BAA-974(T)).</title>
        <authorList>
            <person name="Earl A.M."/>
            <person name="Desjardins C.A."/>
            <person name="Fitzgerald M.G."/>
            <person name="Arachchi H.M."/>
            <person name="Zeng Q."/>
            <person name="Mehta T."/>
            <person name="Griggs A."/>
            <person name="Birren B.W."/>
            <person name="Toney N.C."/>
            <person name="Carr J."/>
            <person name="Posey J."/>
            <person name="Butler W.R."/>
        </authorList>
    </citation>
    <scope>NUCLEOTIDE SEQUENCE [LARGE SCALE GENOMIC DNA]</scope>
    <source>
        <strain evidence="3">ATCC BAA-974 / DSM 45345 / CCUG 50838 / CIP 108380 / JCM 13579 / CDC 945</strain>
    </source>
</reference>
<evidence type="ECO:0000313" key="3">
    <source>
        <dbReference type="Proteomes" id="UP000004816"/>
    </source>
</evidence>
<feature type="transmembrane region" description="Helical" evidence="1">
    <location>
        <begin position="106"/>
        <end position="127"/>
    </location>
</feature>
<comment type="caution">
    <text evidence="2">The sequence shown here is derived from an EMBL/GenBank/DDBJ whole genome shotgun (WGS) entry which is preliminary data.</text>
</comment>
<proteinExistence type="predicted"/>
<sequence>MRAMPLPPCLDDGLPDGLICRVPVEPTTVVKNLCPSPVAPHRELLSCSDEPAAQSDCSMDFTAGHLVCAGDPPVTEVQPSGFTATLLAPPPAPLFQHAAQAGLDPVTSWLAVLLVAGAVTSAAARGLRSARRGARQ</sequence>
<dbReference type="AlphaFoldDB" id="U1M2K2"/>
<evidence type="ECO:0000313" key="2">
    <source>
        <dbReference type="EMBL" id="ERG69340.1"/>
    </source>
</evidence>
<evidence type="ECO:0000256" key="1">
    <source>
        <dbReference type="SAM" id="Phobius"/>
    </source>
</evidence>
<accession>U1M2K2</accession>
<protein>
    <submittedName>
        <fullName evidence="2">Uncharacterized protein</fullName>
    </submittedName>
</protein>